<feature type="transmembrane region" description="Helical" evidence="2">
    <location>
        <begin position="33"/>
        <end position="59"/>
    </location>
</feature>
<feature type="compositionally biased region" description="Acidic residues" evidence="1">
    <location>
        <begin position="229"/>
        <end position="240"/>
    </location>
</feature>
<keyword evidence="4" id="KW-1185">Reference proteome</keyword>
<evidence type="ECO:0000256" key="1">
    <source>
        <dbReference type="SAM" id="MobiDB-lite"/>
    </source>
</evidence>
<feature type="region of interest" description="Disordered" evidence="1">
    <location>
        <begin position="150"/>
        <end position="189"/>
    </location>
</feature>
<keyword evidence="2" id="KW-0472">Membrane</keyword>
<dbReference type="OrthoDB" id="8455715at2"/>
<sequence>MILALFALAAVMIIGGIASVIQGFPFVRLESGLAMVIAGATVAAAGAVILALGIVASGLRRVERALAGRREPEAARPPARDLGSPNAGAAPVFPPRVDPVLPQGPATGRPILGTVAGLAGGAAAGAALTAGRAGSEPTFTDTFFPRADAHADSAAAPATESEPTESHEAAREPEPSLPEPAGFMPAPPAATASAAAASAATIPAATALAATMPPLSSQSHTAEPAGSAEPDDGIAPEDDLFAAPEPVTPPHDEPAPVLRPAMDTAPDPEPEAAPPEPEPQPEPKLEVVGTYASGGNTYVMYANGAIEAETPRGRFTFASLDELKAFVEAGGESDTRGAA</sequence>
<feature type="compositionally biased region" description="Low complexity" evidence="1">
    <location>
        <begin position="152"/>
        <end position="161"/>
    </location>
</feature>
<evidence type="ECO:0008006" key="5">
    <source>
        <dbReference type="Google" id="ProtNLM"/>
    </source>
</evidence>
<accession>A0A6L3SZQ9</accession>
<keyword evidence="2" id="KW-1133">Transmembrane helix</keyword>
<dbReference type="EMBL" id="VZZK01000015">
    <property type="protein sequence ID" value="KAB1078164.1"/>
    <property type="molecule type" value="Genomic_DNA"/>
</dbReference>
<comment type="caution">
    <text evidence="3">The sequence shown here is derived from an EMBL/GenBank/DDBJ whole genome shotgun (WGS) entry which is preliminary data.</text>
</comment>
<feature type="region of interest" description="Disordered" evidence="1">
    <location>
        <begin position="214"/>
        <end position="286"/>
    </location>
</feature>
<dbReference type="RefSeq" id="WP_151001104.1">
    <property type="nucleotide sequence ID" value="NZ_BPQY01000106.1"/>
</dbReference>
<reference evidence="3 4" key="1">
    <citation type="submission" date="2019-09" db="EMBL/GenBank/DDBJ databases">
        <title>YIM 48816 draft genome.</title>
        <authorList>
            <person name="Jiang L."/>
        </authorList>
    </citation>
    <scope>NUCLEOTIDE SEQUENCE [LARGE SCALE GENOMIC DNA]</scope>
    <source>
        <strain evidence="3 4">YIM 48816</strain>
    </source>
</reference>
<gene>
    <name evidence="3" type="ORF">F6X53_15480</name>
</gene>
<name>A0A6L3SZQ9_9HYPH</name>
<dbReference type="AlphaFoldDB" id="A0A6L3SZQ9"/>
<feature type="compositionally biased region" description="Basic and acidic residues" evidence="1">
    <location>
        <begin position="164"/>
        <end position="174"/>
    </location>
</feature>
<evidence type="ECO:0000313" key="4">
    <source>
        <dbReference type="Proteomes" id="UP000474159"/>
    </source>
</evidence>
<organism evidence="3 4">
    <name type="scientific">Methylobacterium soli</name>
    <dbReference type="NCBI Taxonomy" id="553447"/>
    <lineage>
        <taxon>Bacteria</taxon>
        <taxon>Pseudomonadati</taxon>
        <taxon>Pseudomonadota</taxon>
        <taxon>Alphaproteobacteria</taxon>
        <taxon>Hyphomicrobiales</taxon>
        <taxon>Methylobacteriaceae</taxon>
        <taxon>Methylobacterium</taxon>
    </lineage>
</organism>
<evidence type="ECO:0000256" key="2">
    <source>
        <dbReference type="SAM" id="Phobius"/>
    </source>
</evidence>
<protein>
    <recommendedName>
        <fullName evidence="5">DUF308 domain-containing protein</fullName>
    </recommendedName>
</protein>
<keyword evidence="2" id="KW-0812">Transmembrane</keyword>
<proteinExistence type="predicted"/>
<evidence type="ECO:0000313" key="3">
    <source>
        <dbReference type="EMBL" id="KAB1078164.1"/>
    </source>
</evidence>
<feature type="compositionally biased region" description="Pro residues" evidence="1">
    <location>
        <begin position="271"/>
        <end position="282"/>
    </location>
</feature>
<feature type="region of interest" description="Disordered" evidence="1">
    <location>
        <begin position="68"/>
        <end position="105"/>
    </location>
</feature>
<dbReference type="Proteomes" id="UP000474159">
    <property type="component" value="Unassembled WGS sequence"/>
</dbReference>